<reference evidence="2 3" key="1">
    <citation type="journal article" date="2020" name="bioRxiv">
        <title>Metabolic contributions of an alphaproteobacterial endosymbiont in the apicomplexan Cardiosporidium cionae.</title>
        <authorList>
            <person name="Hunter E.S."/>
            <person name="Paight C.J."/>
            <person name="Lane C.E."/>
        </authorList>
    </citation>
    <scope>NUCLEOTIDE SEQUENCE [LARGE SCALE GENOMIC DNA]</scope>
    <source>
        <strain evidence="2">ESH_2018</strain>
    </source>
</reference>
<feature type="non-terminal residue" evidence="2">
    <location>
        <position position="271"/>
    </location>
</feature>
<evidence type="ECO:0000313" key="2">
    <source>
        <dbReference type="EMBL" id="KAF8820866.1"/>
    </source>
</evidence>
<feature type="coiled-coil region" evidence="1">
    <location>
        <begin position="187"/>
        <end position="264"/>
    </location>
</feature>
<feature type="coiled-coil region" evidence="1">
    <location>
        <begin position="56"/>
        <end position="90"/>
    </location>
</feature>
<sequence>MAPSPYQLPTSQIQQTRIAMPQQHVQAFLTEGKSLPQPPRINTDCSEKIRKTAALVDKIDMQQKLLEKQLETEEKQAEQLLSDVEALKSKGAVTKQQGLPMLHSKNVGSAITEAIAAGTSSSGANVLAMEAPIVLVETPPLLPEEQMEVDHSSECMLQRVGDENSPAMKAAREYELKRLGEVSSHTFDETQSEIRETQSEIKNKKHEREKIFNRSQQNFAMGLKLAKTGSNSLKAELSFANKDLERKDQEIGILLKKLEVLKKKEAALIQE</sequence>
<keyword evidence="1" id="KW-0175">Coiled coil</keyword>
<comment type="caution">
    <text evidence="2">The sequence shown here is derived from an EMBL/GenBank/DDBJ whole genome shotgun (WGS) entry which is preliminary data.</text>
</comment>
<dbReference type="Proteomes" id="UP000823046">
    <property type="component" value="Unassembled WGS sequence"/>
</dbReference>
<keyword evidence="3" id="KW-1185">Reference proteome</keyword>
<protein>
    <submittedName>
        <fullName evidence="2">Uncharacterized protein</fullName>
    </submittedName>
</protein>
<evidence type="ECO:0000256" key="1">
    <source>
        <dbReference type="SAM" id="Coils"/>
    </source>
</evidence>
<evidence type="ECO:0000313" key="3">
    <source>
        <dbReference type="Proteomes" id="UP000823046"/>
    </source>
</evidence>
<gene>
    <name evidence="2" type="ORF">IE077_002729</name>
</gene>
<dbReference type="EMBL" id="JADAQX010000282">
    <property type="protein sequence ID" value="KAF8820866.1"/>
    <property type="molecule type" value="Genomic_DNA"/>
</dbReference>
<accession>A0ABQ7JA35</accession>
<organism evidence="2 3">
    <name type="scientific">Cardiosporidium cionae</name>
    <dbReference type="NCBI Taxonomy" id="476202"/>
    <lineage>
        <taxon>Eukaryota</taxon>
        <taxon>Sar</taxon>
        <taxon>Alveolata</taxon>
        <taxon>Apicomplexa</taxon>
        <taxon>Aconoidasida</taxon>
        <taxon>Nephromycida</taxon>
        <taxon>Cardiosporidium</taxon>
    </lineage>
</organism>
<proteinExistence type="predicted"/>
<name>A0ABQ7JA35_9APIC</name>